<dbReference type="Gene3D" id="3.90.79.10">
    <property type="entry name" value="Nucleoside Triphosphate Pyrophosphohydrolase"/>
    <property type="match status" value="1"/>
</dbReference>
<dbReference type="PANTHER" id="PTHR11839">
    <property type="entry name" value="UDP/ADP-SUGAR PYROPHOSPHATASE"/>
    <property type="match status" value="1"/>
</dbReference>
<organism evidence="5 6">
    <name type="scientific">Halobaculum magnesiiphilum</name>
    <dbReference type="NCBI Taxonomy" id="1017351"/>
    <lineage>
        <taxon>Archaea</taxon>
        <taxon>Methanobacteriati</taxon>
        <taxon>Methanobacteriota</taxon>
        <taxon>Stenosarchaea group</taxon>
        <taxon>Halobacteria</taxon>
        <taxon>Halobacteriales</taxon>
        <taxon>Haloferacaceae</taxon>
        <taxon>Halobaculum</taxon>
    </lineage>
</organism>
<comment type="cofactor">
    <cofactor evidence="1">
        <name>Mg(2+)</name>
        <dbReference type="ChEBI" id="CHEBI:18420"/>
    </cofactor>
</comment>
<evidence type="ECO:0000256" key="1">
    <source>
        <dbReference type="ARBA" id="ARBA00001946"/>
    </source>
</evidence>
<proteinExistence type="predicted"/>
<evidence type="ECO:0000256" key="2">
    <source>
        <dbReference type="ARBA" id="ARBA00022801"/>
    </source>
</evidence>
<dbReference type="GO" id="GO:0016787">
    <property type="term" value="F:hydrolase activity"/>
    <property type="evidence" value="ECO:0007669"/>
    <property type="project" value="UniProtKB-KW"/>
</dbReference>
<feature type="compositionally biased region" description="Acidic residues" evidence="3">
    <location>
        <begin position="1"/>
        <end position="18"/>
    </location>
</feature>
<evidence type="ECO:0000256" key="3">
    <source>
        <dbReference type="SAM" id="MobiDB-lite"/>
    </source>
</evidence>
<protein>
    <submittedName>
        <fullName evidence="5">NUDIX hydrolase</fullName>
    </submittedName>
</protein>
<evidence type="ECO:0000313" key="6">
    <source>
        <dbReference type="Proteomes" id="UP000826254"/>
    </source>
</evidence>
<dbReference type="GO" id="GO:0019693">
    <property type="term" value="P:ribose phosphate metabolic process"/>
    <property type="evidence" value="ECO:0007669"/>
    <property type="project" value="TreeGrafter"/>
</dbReference>
<accession>A0A8T8WGH9</accession>
<name>A0A8T8WGH9_9EURY</name>
<keyword evidence="2 5" id="KW-0378">Hydrolase</keyword>
<dbReference type="RefSeq" id="WP_222608746.1">
    <property type="nucleotide sequence ID" value="NZ_CP081958.1"/>
</dbReference>
<dbReference type="Pfam" id="PF00293">
    <property type="entry name" value="NUDIX"/>
    <property type="match status" value="1"/>
</dbReference>
<dbReference type="PROSITE" id="PS51462">
    <property type="entry name" value="NUDIX"/>
    <property type="match status" value="1"/>
</dbReference>
<dbReference type="EMBL" id="CP081958">
    <property type="protein sequence ID" value="QZP38948.1"/>
    <property type="molecule type" value="Genomic_DNA"/>
</dbReference>
<sequence>MSDDDIDDGGGDMGDGGDIDGNVAAADRGDSTDADDLAWETLDSDIDYSCPGFDVRRDDVRLPDGTETDFHYVDEPQTVVILPLTPDGDVVLVEEWRQAVGRVNRGLPAGGVEDDDTDLVAAARRELREETGYEAESIERLRAVEPANGFANSVHHYFLARGCTQAAEADLDLDFNESIRPATADYDRFREAVFAGEVRDGRAVLGVSLYEGPHDGSDAE</sequence>
<dbReference type="AlphaFoldDB" id="A0A8T8WGH9"/>
<evidence type="ECO:0000259" key="4">
    <source>
        <dbReference type="PROSITE" id="PS51462"/>
    </source>
</evidence>
<keyword evidence="6" id="KW-1185">Reference proteome</keyword>
<dbReference type="InterPro" id="IPR000086">
    <property type="entry name" value="NUDIX_hydrolase_dom"/>
</dbReference>
<feature type="region of interest" description="Disordered" evidence="3">
    <location>
        <begin position="1"/>
        <end position="31"/>
    </location>
</feature>
<dbReference type="CDD" id="cd03424">
    <property type="entry name" value="NUDIX_ADPRase_Nudt5_UGPPase_Nudt14"/>
    <property type="match status" value="1"/>
</dbReference>
<dbReference type="KEGG" id="hmp:K6T50_07375"/>
<dbReference type="GO" id="GO:0006753">
    <property type="term" value="P:nucleoside phosphate metabolic process"/>
    <property type="evidence" value="ECO:0007669"/>
    <property type="project" value="TreeGrafter"/>
</dbReference>
<dbReference type="SUPFAM" id="SSF55811">
    <property type="entry name" value="Nudix"/>
    <property type="match status" value="1"/>
</dbReference>
<evidence type="ECO:0000313" key="5">
    <source>
        <dbReference type="EMBL" id="QZP38948.1"/>
    </source>
</evidence>
<dbReference type="PANTHER" id="PTHR11839:SF18">
    <property type="entry name" value="NUDIX HYDROLASE DOMAIN-CONTAINING PROTEIN"/>
    <property type="match status" value="1"/>
</dbReference>
<reference evidence="5 6" key="1">
    <citation type="journal article" date="2021" name="Int. J. Syst. Evol. Microbiol.">
        <title>Halobaculum halophilum sp. nov. and Halobaculum salinum sp. nov., isolated from salt lake and saline soil.</title>
        <authorList>
            <person name="Cui H.L."/>
            <person name="Shi X.W."/>
            <person name="Yin X.M."/>
            <person name="Yang X.Y."/>
            <person name="Hou J."/>
            <person name="Zhu L."/>
        </authorList>
    </citation>
    <scope>NUCLEOTIDE SEQUENCE [LARGE SCALE GENOMIC DNA]</scope>
    <source>
        <strain evidence="5 6">NBRC 109044</strain>
    </source>
</reference>
<dbReference type="GeneID" id="67177951"/>
<feature type="domain" description="Nudix hydrolase" evidence="4">
    <location>
        <begin position="74"/>
        <end position="211"/>
    </location>
</feature>
<dbReference type="InterPro" id="IPR015797">
    <property type="entry name" value="NUDIX_hydrolase-like_dom_sf"/>
</dbReference>
<dbReference type="Proteomes" id="UP000826254">
    <property type="component" value="Chromosome"/>
</dbReference>
<gene>
    <name evidence="5" type="ORF">K6T50_07375</name>
</gene>